<gene>
    <name evidence="2" type="ORF">KP509_16G053200</name>
</gene>
<proteinExistence type="predicted"/>
<reference evidence="2" key="1">
    <citation type="submission" date="2021-08" db="EMBL/GenBank/DDBJ databases">
        <title>WGS assembly of Ceratopteris richardii.</title>
        <authorList>
            <person name="Marchant D.B."/>
            <person name="Chen G."/>
            <person name="Jenkins J."/>
            <person name="Shu S."/>
            <person name="Leebens-Mack J."/>
            <person name="Grimwood J."/>
            <person name="Schmutz J."/>
            <person name="Soltis P."/>
            <person name="Soltis D."/>
            <person name="Chen Z.-H."/>
        </authorList>
    </citation>
    <scope>NUCLEOTIDE SEQUENCE</scope>
    <source>
        <strain evidence="2">Whitten #5841</strain>
        <tissue evidence="2">Leaf</tissue>
    </source>
</reference>
<dbReference type="EMBL" id="CM035421">
    <property type="protein sequence ID" value="KAH7388006.1"/>
    <property type="molecule type" value="Genomic_DNA"/>
</dbReference>
<feature type="compositionally biased region" description="Basic residues" evidence="1">
    <location>
        <begin position="131"/>
        <end position="140"/>
    </location>
</feature>
<evidence type="ECO:0000313" key="3">
    <source>
        <dbReference type="Proteomes" id="UP000825935"/>
    </source>
</evidence>
<feature type="region of interest" description="Disordered" evidence="1">
    <location>
        <begin position="117"/>
        <end position="144"/>
    </location>
</feature>
<keyword evidence="3" id="KW-1185">Reference proteome</keyword>
<accession>A0A8T2T2I6</accession>
<dbReference type="Proteomes" id="UP000825935">
    <property type="component" value="Chromosome 16"/>
</dbReference>
<evidence type="ECO:0000256" key="1">
    <source>
        <dbReference type="SAM" id="MobiDB-lite"/>
    </source>
</evidence>
<evidence type="ECO:0000313" key="2">
    <source>
        <dbReference type="EMBL" id="KAH7388006.1"/>
    </source>
</evidence>
<name>A0A8T2T2I6_CERRI</name>
<sequence>MALNFPANRAISQSPFNAGGCVEEKMASDHCSEASKYGDLLEKGWPPGVLDPFALISFKETTIDDSQSFRSSVQSLRAKLPVVLEESESFSSRDGSSVGSASSTSLFSFARSSASSSRPFVRNDASTNKSIAKKGSKKPRQYSNDDSAKKLSVISLIFWPLRKLRDKYVSCMMGLDGNGDLSGLA</sequence>
<organism evidence="2 3">
    <name type="scientific">Ceratopteris richardii</name>
    <name type="common">Triangle waterfern</name>
    <dbReference type="NCBI Taxonomy" id="49495"/>
    <lineage>
        <taxon>Eukaryota</taxon>
        <taxon>Viridiplantae</taxon>
        <taxon>Streptophyta</taxon>
        <taxon>Embryophyta</taxon>
        <taxon>Tracheophyta</taxon>
        <taxon>Polypodiopsida</taxon>
        <taxon>Polypodiidae</taxon>
        <taxon>Polypodiales</taxon>
        <taxon>Pteridineae</taxon>
        <taxon>Pteridaceae</taxon>
        <taxon>Parkerioideae</taxon>
        <taxon>Ceratopteris</taxon>
    </lineage>
</organism>
<comment type="caution">
    <text evidence="2">The sequence shown here is derived from an EMBL/GenBank/DDBJ whole genome shotgun (WGS) entry which is preliminary data.</text>
</comment>
<dbReference type="AlphaFoldDB" id="A0A8T2T2I6"/>
<protein>
    <submittedName>
        <fullName evidence="2">Uncharacterized protein</fullName>
    </submittedName>
</protein>